<dbReference type="SMART" id="SM01126">
    <property type="entry name" value="DDE_Tnp_IS1595"/>
    <property type="match status" value="1"/>
</dbReference>
<protein>
    <submittedName>
        <fullName evidence="3">Transposase of ISCARN43, IS1595 family ISPna2 group</fullName>
    </submittedName>
</protein>
<gene>
    <name evidence="3" type="ORF">CARN2_3644</name>
</gene>
<evidence type="ECO:0000313" key="3">
    <source>
        <dbReference type="EMBL" id="CBH98168.1"/>
    </source>
</evidence>
<proteinExistence type="predicted"/>
<reference evidence="3" key="1">
    <citation type="submission" date="2009-10" db="EMBL/GenBank/DDBJ databases">
        <title>Diversity of trophic interactions inside an arsenic-rich microbial ecosystem.</title>
        <authorList>
            <person name="Bertin P.N."/>
            <person name="Heinrich-Salmeron A."/>
            <person name="Pelletier E."/>
            <person name="Goulhen-Chollet F."/>
            <person name="Arsene-Ploetze F."/>
            <person name="Gallien S."/>
            <person name="Calteau A."/>
            <person name="Vallenet D."/>
            <person name="Casiot C."/>
            <person name="Chane-Woon-Ming B."/>
            <person name="Giloteaux L."/>
            <person name="Barakat M."/>
            <person name="Bonnefoy V."/>
            <person name="Bruneel O."/>
            <person name="Chandler M."/>
            <person name="Cleiss J."/>
            <person name="Duran R."/>
            <person name="Elbaz-Poulichet F."/>
            <person name="Fonknechten N."/>
            <person name="Lauga B."/>
            <person name="Mornico D."/>
            <person name="Ortet P."/>
            <person name="Schaeffer C."/>
            <person name="Siguier P."/>
            <person name="Alexander Thil Smith A."/>
            <person name="Van Dorsselaer A."/>
            <person name="Weissenbach J."/>
            <person name="Medigue C."/>
            <person name="Le Paslier D."/>
        </authorList>
    </citation>
    <scope>NUCLEOTIDE SEQUENCE</scope>
</reference>
<sequence length="325" mass="36229">MRRRDFQRLVESLPKLSPQQLRQLGDSVSELSRGNAVKELVARQVLQCGRCPHCSDERIQRWGKTASGEQRYRCTSCSRSFTGLTGTVLNRLRDKSRLLEYTECMRQGLSVRKTALRLDMHATRVFAWRHRLMPQLAAHQPSSLPGVAEVDETFFRKSYKGQRVGLPRPAHKRGTPASKRGISSEQVPVLTAVSRGSRRSHLTVLPGVPKAVDVVAALKPAVERDSVLCADTAGVYKAAGATLGVTLRLIPSGSRKLGPYHIQNVNALHQRIKDWFRPFRGVATKNLASYLAWFRFFDEAPGAKTSTDLLRDTLSRTARPGPVPL</sequence>
<feature type="region of interest" description="Disordered" evidence="1">
    <location>
        <begin position="164"/>
        <end position="183"/>
    </location>
</feature>
<evidence type="ECO:0000256" key="1">
    <source>
        <dbReference type="SAM" id="MobiDB-lite"/>
    </source>
</evidence>
<dbReference type="AlphaFoldDB" id="E6PTB1"/>
<dbReference type="NCBIfam" id="NF033547">
    <property type="entry name" value="transpos_IS1595"/>
    <property type="match status" value="1"/>
</dbReference>
<dbReference type="EMBL" id="CABM01000049">
    <property type="protein sequence ID" value="CBH98168.1"/>
    <property type="molecule type" value="Genomic_DNA"/>
</dbReference>
<organism evidence="3">
    <name type="scientific">mine drainage metagenome</name>
    <dbReference type="NCBI Taxonomy" id="410659"/>
    <lineage>
        <taxon>unclassified sequences</taxon>
        <taxon>metagenomes</taxon>
        <taxon>ecological metagenomes</taxon>
    </lineage>
</organism>
<accession>E6PTB1</accession>
<dbReference type="InterPro" id="IPR024445">
    <property type="entry name" value="Tnp_ISXO2-like"/>
</dbReference>
<feature type="domain" description="ISXO2-like transposase" evidence="2">
    <location>
        <begin position="143"/>
        <end position="297"/>
    </location>
</feature>
<dbReference type="Pfam" id="PF12762">
    <property type="entry name" value="DDE_Tnp_IS1595"/>
    <property type="match status" value="1"/>
</dbReference>
<name>E6PTB1_9ZZZZ</name>
<comment type="caution">
    <text evidence="3">The sequence shown here is derived from an EMBL/GenBank/DDBJ whole genome shotgun (WGS) entry which is preliminary data.</text>
</comment>
<evidence type="ECO:0000259" key="2">
    <source>
        <dbReference type="SMART" id="SM01126"/>
    </source>
</evidence>